<dbReference type="AlphaFoldDB" id="A0A3B9KX77"/>
<sequence length="126" mass="14131">MPPTPGNWQALERIVGQRIPDELMRLYTISDGGFGPGFTGLHSVQLIGSSCEDYRRRGSDYCGTVVYPQSFIPLATEMLDYNLDLDTGRIISSNQNWENDGLDQEDIYDIAFQSLAAMMEDWLSNG</sequence>
<proteinExistence type="predicted"/>
<dbReference type="EMBL" id="DMBR01000032">
    <property type="protein sequence ID" value="HAE93134.1"/>
    <property type="molecule type" value="Genomic_DNA"/>
</dbReference>
<name>A0A3B9KX77_9PROT</name>
<evidence type="ECO:0000313" key="1">
    <source>
        <dbReference type="EMBL" id="HAE93134.1"/>
    </source>
</evidence>
<gene>
    <name evidence="1" type="ORF">DCG65_01145</name>
</gene>
<evidence type="ECO:0000313" key="2">
    <source>
        <dbReference type="Proteomes" id="UP000259173"/>
    </source>
</evidence>
<dbReference type="Proteomes" id="UP000259173">
    <property type="component" value="Unassembled WGS sequence"/>
</dbReference>
<protein>
    <recommendedName>
        <fullName evidence="3">Knr4/Smi1-like domain-containing protein</fullName>
    </recommendedName>
</protein>
<accession>A0A3B9KX77</accession>
<evidence type="ECO:0008006" key="3">
    <source>
        <dbReference type="Google" id="ProtNLM"/>
    </source>
</evidence>
<organism evidence="1 2">
    <name type="scientific">Hyphomonas atlantica</name>
    <dbReference type="NCBI Taxonomy" id="1280948"/>
    <lineage>
        <taxon>Bacteria</taxon>
        <taxon>Pseudomonadati</taxon>
        <taxon>Pseudomonadota</taxon>
        <taxon>Alphaproteobacteria</taxon>
        <taxon>Hyphomonadales</taxon>
        <taxon>Hyphomonadaceae</taxon>
        <taxon>Hyphomonas</taxon>
    </lineage>
</organism>
<comment type="caution">
    <text evidence="1">The sequence shown here is derived from an EMBL/GenBank/DDBJ whole genome shotgun (WGS) entry which is preliminary data.</text>
</comment>
<reference evidence="1 2" key="1">
    <citation type="journal article" date="2018" name="Nat. Biotechnol.">
        <title>A standardized bacterial taxonomy based on genome phylogeny substantially revises the tree of life.</title>
        <authorList>
            <person name="Parks D.H."/>
            <person name="Chuvochina M."/>
            <person name="Waite D.W."/>
            <person name="Rinke C."/>
            <person name="Skarshewski A."/>
            <person name="Chaumeil P.A."/>
            <person name="Hugenholtz P."/>
        </authorList>
    </citation>
    <scope>NUCLEOTIDE SEQUENCE [LARGE SCALE GENOMIC DNA]</scope>
    <source>
        <strain evidence="1">UBA8557</strain>
    </source>
</reference>